<accession>A0A6A6CTY1</accession>
<dbReference type="PANTHER" id="PTHR42085:SF2">
    <property type="entry name" value="F-BOX DOMAIN-CONTAINING PROTEIN"/>
    <property type="match status" value="1"/>
</dbReference>
<dbReference type="EMBL" id="ML993588">
    <property type="protein sequence ID" value="KAF2169249.1"/>
    <property type="molecule type" value="Genomic_DNA"/>
</dbReference>
<keyword evidence="3" id="KW-1185">Reference proteome</keyword>
<dbReference type="RefSeq" id="XP_033670138.1">
    <property type="nucleotide sequence ID" value="XM_033812099.1"/>
</dbReference>
<name>A0A6A6CTY1_ZASCE</name>
<reference evidence="2" key="1">
    <citation type="journal article" date="2020" name="Stud. Mycol.">
        <title>101 Dothideomycetes genomes: a test case for predicting lifestyles and emergence of pathogens.</title>
        <authorList>
            <person name="Haridas S."/>
            <person name="Albert R."/>
            <person name="Binder M."/>
            <person name="Bloem J."/>
            <person name="Labutti K."/>
            <person name="Salamov A."/>
            <person name="Andreopoulos B."/>
            <person name="Baker S."/>
            <person name="Barry K."/>
            <person name="Bills G."/>
            <person name="Bluhm B."/>
            <person name="Cannon C."/>
            <person name="Castanera R."/>
            <person name="Culley D."/>
            <person name="Daum C."/>
            <person name="Ezra D."/>
            <person name="Gonzalez J."/>
            <person name="Henrissat B."/>
            <person name="Kuo A."/>
            <person name="Liang C."/>
            <person name="Lipzen A."/>
            <person name="Lutzoni F."/>
            <person name="Magnuson J."/>
            <person name="Mondo S."/>
            <person name="Nolan M."/>
            <person name="Ohm R."/>
            <person name="Pangilinan J."/>
            <person name="Park H.-J."/>
            <person name="Ramirez L."/>
            <person name="Alfaro M."/>
            <person name="Sun H."/>
            <person name="Tritt A."/>
            <person name="Yoshinaga Y."/>
            <person name="Zwiers L.-H."/>
            <person name="Turgeon B."/>
            <person name="Goodwin S."/>
            <person name="Spatafora J."/>
            <person name="Crous P."/>
            <person name="Grigoriev I."/>
        </authorList>
    </citation>
    <scope>NUCLEOTIDE SEQUENCE</scope>
    <source>
        <strain evidence="2">ATCC 36951</strain>
    </source>
</reference>
<dbReference type="GeneID" id="54565371"/>
<sequence>MSLFSILATRLRQEHCCPFGCGRVTGQRIAVLCVVRYASTVLYTKTRTTSRTLSFSHHTPGHDLHTHTEGNPTTSTAATNTTAPSTAPSTTQAPFRLLNLPPELRERVYAYALDHPSQRAADIRYSALTRVSRQVRGEALPVFFAESNFIIDVGTNFSLLQSIFNLREFLHRWRELSGVPILKPAGKRLFKDQRNSAIFRDVSVHVHSAVKVMIDWYKPENGIEEAL</sequence>
<evidence type="ECO:0000256" key="1">
    <source>
        <dbReference type="SAM" id="MobiDB-lite"/>
    </source>
</evidence>
<dbReference type="PANTHER" id="PTHR42085">
    <property type="entry name" value="F-BOX DOMAIN-CONTAINING PROTEIN"/>
    <property type="match status" value="1"/>
</dbReference>
<feature type="compositionally biased region" description="Low complexity" evidence="1">
    <location>
        <begin position="71"/>
        <end position="92"/>
    </location>
</feature>
<proteinExistence type="predicted"/>
<protein>
    <recommendedName>
        <fullName evidence="4">F-box domain-containing protein</fullName>
    </recommendedName>
</protein>
<evidence type="ECO:0008006" key="4">
    <source>
        <dbReference type="Google" id="ProtNLM"/>
    </source>
</evidence>
<evidence type="ECO:0000313" key="3">
    <source>
        <dbReference type="Proteomes" id="UP000799537"/>
    </source>
</evidence>
<organism evidence="2 3">
    <name type="scientific">Zasmidium cellare ATCC 36951</name>
    <dbReference type="NCBI Taxonomy" id="1080233"/>
    <lineage>
        <taxon>Eukaryota</taxon>
        <taxon>Fungi</taxon>
        <taxon>Dikarya</taxon>
        <taxon>Ascomycota</taxon>
        <taxon>Pezizomycotina</taxon>
        <taxon>Dothideomycetes</taxon>
        <taxon>Dothideomycetidae</taxon>
        <taxon>Mycosphaerellales</taxon>
        <taxon>Mycosphaerellaceae</taxon>
        <taxon>Zasmidium</taxon>
    </lineage>
</organism>
<dbReference type="InterPro" id="IPR038883">
    <property type="entry name" value="AN11006-like"/>
</dbReference>
<gene>
    <name evidence="2" type="ORF">M409DRAFT_52515</name>
</gene>
<dbReference type="AlphaFoldDB" id="A0A6A6CTY1"/>
<feature type="region of interest" description="Disordered" evidence="1">
    <location>
        <begin position="52"/>
        <end position="92"/>
    </location>
</feature>
<dbReference type="Proteomes" id="UP000799537">
    <property type="component" value="Unassembled WGS sequence"/>
</dbReference>
<evidence type="ECO:0000313" key="2">
    <source>
        <dbReference type="EMBL" id="KAF2169249.1"/>
    </source>
</evidence>